<accession>A0AA86P368</accession>
<evidence type="ECO:0000313" key="4">
    <source>
        <dbReference type="Proteomes" id="UP001642409"/>
    </source>
</evidence>
<comment type="caution">
    <text evidence="2">The sequence shown here is derived from an EMBL/GenBank/DDBJ whole genome shotgun (WGS) entry which is preliminary data.</text>
</comment>
<feature type="compositionally biased region" description="Acidic residues" evidence="1">
    <location>
        <begin position="1378"/>
        <end position="1389"/>
    </location>
</feature>
<feature type="region of interest" description="Disordered" evidence="1">
    <location>
        <begin position="1372"/>
        <end position="1402"/>
    </location>
</feature>
<dbReference type="EMBL" id="CATOUU010000443">
    <property type="protein sequence ID" value="CAI9929841.1"/>
    <property type="molecule type" value="Genomic_DNA"/>
</dbReference>
<gene>
    <name evidence="2" type="ORF">HINF_LOCUS17486</name>
    <name evidence="3" type="ORF">HINF_LOCUS69898</name>
</gene>
<sequence>MSGKPNVFYSSDRVVTTMMLTEKQNLLITSKQIHTYDSLEARTKPKTVQIQIPETQSLEAAQIIHRNDCIMFLGAVRLENTPRVYFGYFNTKDGRLINNTQLYKCPVPISNHQLSFVAEADFITAVYVINGQAFKWRVDQIQQSLIDSKSKCGIREDSHTVAFQEYKHILDSILPIQKEEAYAVTCGAFLNRICVFVGFQNAIHVYAAESDFKFICSLEISGTPKILVYHPSFHQLVVLNTDHLLQFFELNIKNSNQYLLDEMLLSYPVYSTRFNCTAIVHTLLGYIVGDHYGRIFAFKVCRNELMQSNLSKFVVGAENKVEQVASKDGNKLFTISKAQILEAPQQENKVSTEDRLKVNQLIQQFPFTTKVQGFQELLSNTITCISTLSGYSLPFVATAQHALVASNLNQLTDQDDYLTQNLGFSKRTFTSFLNTKRYFQSLTSEQLQEENQVIQAQTAMNKQIELLNTQYADIAVDVFKVIQAYLASITNQKGDLGYLEMEKTIQAVEGVTKQPDLTDEEKKYQKTMEFRDFWTPIFKISQSQVNDMQNFLYAVVSKITDDPHEDCKRLNLCEYAHSKVPFLDGLIRNMRKRYWKGVREIEEISYNIEPQLNSLKEISEKYLSANVDQLQELKKKSLQNVVDALKIEIYTSFLKQLDEQILKLGRCKPLKQGTIHKYMMNESEVEYWIKNRGVFLSLHEQLVEKIQSLYARFSGLKDVYGAQLNQFSASVHQQFRQKFIEKIDKFSLKSDEYHYLIAGQRIFKVCGEVDQLGDQAPDFRTGKPGDKLFFGHLYECYEIIKNERKLVMKLKSQQPNESFEIIKNLKNDNFIHKFLNVVETIQLPAEVGYEYFIVFEYPSNTLPLLSVLKFLMQRVFNFIFYSDKQIAEMQKIMDPFLKAPATHVMSLIVHNYLQSIKNVDEKKPLNFSLSNILVDAKTFQIYTVPLQHLQDSVLLVDNLIELNAPFIAPEVILRCTGPKSCIWGISLFSLYLLILLKIYNLLGTGSLDTARELVLPLFDQLKNQITTSKELIDANVKELKKQGIKTNPMDNEFNIPQPHLVALISIVRLCASLSFDLKQMPTAAQANDLLLNYMESRNVQLANFILHNAIIQPFQNVDTQQKVYESQIFQSGALMRDLIIGQLGYSDAQQAKLMDFLKNTLIFSSSQRMEIKKLLKLKIFKNCLDHMEDMKEALIEKAILEEKQQLIKKRQDEIKFRTRPWRGKYRVEYGFETRPREEAVKITSGQQPVAIPEPEIEEIEEVEPAFDYLKTLVQSEEVELVINENEESQDNNQEKEDVELKDIQDIPQEENKEEPKPEEEEVKEESHEPSDPVELAWYKEQKLEKERFKKESAKIQEILKLEEETETKKIKNDIGEAFFDDDESVPEGETEQKTVKEEEKKEVNVVPLPEQTGYYEEQIYYEEAPQVVQLHQLPAESTIVQQQVKQLSTTINYDENMAYDPEAYKQEYQYDAPAPQYDRPAEDYQYDQGYAEAYDPNAYKTDWDQGQ</sequence>
<proteinExistence type="predicted"/>
<reference evidence="2" key="1">
    <citation type="submission" date="2023-06" db="EMBL/GenBank/DDBJ databases">
        <authorList>
            <person name="Kurt Z."/>
        </authorList>
    </citation>
    <scope>NUCLEOTIDE SEQUENCE</scope>
</reference>
<evidence type="ECO:0000313" key="2">
    <source>
        <dbReference type="EMBL" id="CAI9929841.1"/>
    </source>
</evidence>
<protein>
    <submittedName>
        <fullName evidence="2">Uncharacterized protein</fullName>
    </submittedName>
</protein>
<feature type="compositionally biased region" description="Basic and acidic residues" evidence="1">
    <location>
        <begin position="1292"/>
        <end position="1315"/>
    </location>
</feature>
<dbReference type="InterPro" id="IPR036322">
    <property type="entry name" value="WD40_repeat_dom_sf"/>
</dbReference>
<feature type="compositionally biased region" description="Basic and acidic residues" evidence="1">
    <location>
        <begin position="1390"/>
        <end position="1402"/>
    </location>
</feature>
<dbReference type="Proteomes" id="UP001642409">
    <property type="component" value="Unassembled WGS sequence"/>
</dbReference>
<evidence type="ECO:0000256" key="1">
    <source>
        <dbReference type="SAM" id="MobiDB-lite"/>
    </source>
</evidence>
<feature type="region of interest" description="Disordered" evidence="1">
    <location>
        <begin position="1283"/>
        <end position="1335"/>
    </location>
</feature>
<dbReference type="EMBL" id="CAXDID020000516">
    <property type="protein sequence ID" value="CAL6099053.1"/>
    <property type="molecule type" value="Genomic_DNA"/>
</dbReference>
<keyword evidence="4" id="KW-1185">Reference proteome</keyword>
<evidence type="ECO:0000313" key="3">
    <source>
        <dbReference type="EMBL" id="CAL6099053.1"/>
    </source>
</evidence>
<name>A0AA86P368_9EUKA</name>
<reference evidence="3 4" key="2">
    <citation type="submission" date="2024-07" db="EMBL/GenBank/DDBJ databases">
        <authorList>
            <person name="Akdeniz Z."/>
        </authorList>
    </citation>
    <scope>NUCLEOTIDE SEQUENCE [LARGE SCALE GENOMIC DNA]</scope>
</reference>
<organism evidence="2">
    <name type="scientific">Hexamita inflata</name>
    <dbReference type="NCBI Taxonomy" id="28002"/>
    <lineage>
        <taxon>Eukaryota</taxon>
        <taxon>Metamonada</taxon>
        <taxon>Diplomonadida</taxon>
        <taxon>Hexamitidae</taxon>
        <taxon>Hexamitinae</taxon>
        <taxon>Hexamita</taxon>
    </lineage>
</organism>
<feature type="region of interest" description="Disordered" evidence="1">
    <location>
        <begin position="1462"/>
        <end position="1488"/>
    </location>
</feature>
<dbReference type="SUPFAM" id="SSF50978">
    <property type="entry name" value="WD40 repeat-like"/>
    <property type="match status" value="1"/>
</dbReference>